<dbReference type="KEGG" id="cep:Cri9333_1506"/>
<dbReference type="EMBL" id="CP003620">
    <property type="protein sequence ID" value="AFZ12398.1"/>
    <property type="molecule type" value="Genomic_DNA"/>
</dbReference>
<dbReference type="HOGENOM" id="CLU_2599997_0_0_3"/>
<dbReference type="PATRIC" id="fig|1173022.3.peg.1627"/>
<accession>K9VWB9</accession>
<dbReference type="RefSeq" id="WP_015202519.1">
    <property type="nucleotide sequence ID" value="NC_019753.1"/>
</dbReference>
<dbReference type="Proteomes" id="UP000010472">
    <property type="component" value="Chromosome"/>
</dbReference>
<name>K9VWB9_9CYAN</name>
<organism evidence="1 2">
    <name type="scientific">Crinalium epipsammum PCC 9333</name>
    <dbReference type="NCBI Taxonomy" id="1173022"/>
    <lineage>
        <taxon>Bacteria</taxon>
        <taxon>Bacillati</taxon>
        <taxon>Cyanobacteriota</taxon>
        <taxon>Cyanophyceae</taxon>
        <taxon>Gomontiellales</taxon>
        <taxon>Gomontiellaceae</taxon>
        <taxon>Crinalium</taxon>
    </lineage>
</organism>
<reference evidence="1 2" key="1">
    <citation type="submission" date="2012-06" db="EMBL/GenBank/DDBJ databases">
        <title>Finished chromosome of genome of Crinalium epipsammum PCC 9333.</title>
        <authorList>
            <consortium name="US DOE Joint Genome Institute"/>
            <person name="Gugger M."/>
            <person name="Coursin T."/>
            <person name="Rippka R."/>
            <person name="Tandeau De Marsac N."/>
            <person name="Huntemann M."/>
            <person name="Wei C.-L."/>
            <person name="Han J."/>
            <person name="Detter J.C."/>
            <person name="Han C."/>
            <person name="Tapia R."/>
            <person name="Davenport K."/>
            <person name="Daligault H."/>
            <person name="Erkkila T."/>
            <person name="Gu W."/>
            <person name="Munk A.C.C."/>
            <person name="Teshima H."/>
            <person name="Xu Y."/>
            <person name="Chain P."/>
            <person name="Chen A."/>
            <person name="Krypides N."/>
            <person name="Mavromatis K."/>
            <person name="Markowitz V."/>
            <person name="Szeto E."/>
            <person name="Ivanova N."/>
            <person name="Mikhailova N."/>
            <person name="Ovchinnikova G."/>
            <person name="Pagani I."/>
            <person name="Pati A."/>
            <person name="Goodwin L."/>
            <person name="Peters L."/>
            <person name="Pitluck S."/>
            <person name="Woyke T."/>
            <person name="Kerfeld C."/>
        </authorList>
    </citation>
    <scope>NUCLEOTIDE SEQUENCE [LARGE SCALE GENOMIC DNA]</scope>
    <source>
        <strain evidence="1 2">PCC 9333</strain>
    </source>
</reference>
<gene>
    <name evidence="1" type="ORF">Cri9333_1506</name>
</gene>
<evidence type="ECO:0000313" key="1">
    <source>
        <dbReference type="EMBL" id="AFZ12398.1"/>
    </source>
</evidence>
<dbReference type="AlphaFoldDB" id="K9VWB9"/>
<evidence type="ECO:0000313" key="2">
    <source>
        <dbReference type="Proteomes" id="UP000010472"/>
    </source>
</evidence>
<dbReference type="eggNOG" id="ENOG5033BEX">
    <property type="taxonomic scope" value="Bacteria"/>
</dbReference>
<dbReference type="OrthoDB" id="574445at2"/>
<proteinExistence type="predicted"/>
<sequence>MKVQALDIQIGHRIIAYCNSRMQTCTVREILYPDQKNITLKVFTSGHYRHSASSVVQFNRDAFVDVVG</sequence>
<protein>
    <submittedName>
        <fullName evidence="1">Uncharacterized protein</fullName>
    </submittedName>
</protein>
<keyword evidence="2" id="KW-1185">Reference proteome</keyword>